<dbReference type="GeneID" id="37024414"/>
<accession>A0A316VBW0</accession>
<evidence type="ECO:0000313" key="2">
    <source>
        <dbReference type="Proteomes" id="UP000245771"/>
    </source>
</evidence>
<dbReference type="RefSeq" id="XP_025354045.1">
    <property type="nucleotide sequence ID" value="XM_025502633.1"/>
</dbReference>
<name>A0A316VBW0_9BASI</name>
<dbReference type="PROSITE" id="PS51257">
    <property type="entry name" value="PROKAR_LIPOPROTEIN"/>
    <property type="match status" value="1"/>
</dbReference>
<sequence>MLIEFKLLGLFYSLAACLLFVSRTHHLTMHQISIIKAIPSLKERLAARTIIHKERAHLKLSSSSFYSDHLLSFLYVQRLVDQPSLP</sequence>
<keyword evidence="2" id="KW-1185">Reference proteome</keyword>
<evidence type="ECO:0000313" key="1">
    <source>
        <dbReference type="EMBL" id="PWN33743.1"/>
    </source>
</evidence>
<reference evidence="1 2" key="1">
    <citation type="journal article" date="2018" name="Mol. Biol. Evol.">
        <title>Broad Genomic Sampling Reveals a Smut Pathogenic Ancestry of the Fungal Clade Ustilaginomycotina.</title>
        <authorList>
            <person name="Kijpornyongpan T."/>
            <person name="Mondo S.J."/>
            <person name="Barry K."/>
            <person name="Sandor L."/>
            <person name="Lee J."/>
            <person name="Lipzen A."/>
            <person name="Pangilinan J."/>
            <person name="LaButti K."/>
            <person name="Hainaut M."/>
            <person name="Henrissat B."/>
            <person name="Grigoriev I.V."/>
            <person name="Spatafora J.W."/>
            <person name="Aime M.C."/>
        </authorList>
    </citation>
    <scope>NUCLEOTIDE SEQUENCE [LARGE SCALE GENOMIC DNA]</scope>
    <source>
        <strain evidence="1 2">MCA 3882</strain>
    </source>
</reference>
<dbReference type="EMBL" id="KZ819604">
    <property type="protein sequence ID" value="PWN33743.1"/>
    <property type="molecule type" value="Genomic_DNA"/>
</dbReference>
<dbReference type="Proteomes" id="UP000245771">
    <property type="component" value="Unassembled WGS sequence"/>
</dbReference>
<protein>
    <submittedName>
        <fullName evidence="1">Uncharacterized protein</fullName>
    </submittedName>
</protein>
<proteinExistence type="predicted"/>
<gene>
    <name evidence="1" type="ORF">FA14DRAFT_65003</name>
</gene>
<organism evidence="1 2">
    <name type="scientific">Meira miltonrushii</name>
    <dbReference type="NCBI Taxonomy" id="1280837"/>
    <lineage>
        <taxon>Eukaryota</taxon>
        <taxon>Fungi</taxon>
        <taxon>Dikarya</taxon>
        <taxon>Basidiomycota</taxon>
        <taxon>Ustilaginomycotina</taxon>
        <taxon>Exobasidiomycetes</taxon>
        <taxon>Exobasidiales</taxon>
        <taxon>Brachybasidiaceae</taxon>
        <taxon>Meira</taxon>
    </lineage>
</organism>
<dbReference type="InParanoid" id="A0A316VBW0"/>
<dbReference type="AlphaFoldDB" id="A0A316VBW0"/>